<sequence>MCRQLIDPAEWDRHQGWTLGDRLEWSNRACGMAALRMILLAYGKDAPTLTELVKLGVKHGALVERGWLHAGIADLAATFGVPGQARPVPAGNLIGVLAEAPLIGSVTERLPDDGRRGGHLIVVHGHTTARTPHDPDDPDVLIRDPSAWGQTCDRVPLSRLAASYTGRAITFPPLPGGRTAA</sequence>
<dbReference type="GO" id="GO:0008233">
    <property type="term" value="F:peptidase activity"/>
    <property type="evidence" value="ECO:0007669"/>
    <property type="project" value="InterPro"/>
</dbReference>
<dbReference type="PROSITE" id="PS50990">
    <property type="entry name" value="PEPTIDASE_C39"/>
    <property type="match status" value="1"/>
</dbReference>
<dbReference type="EMBL" id="POUA01000334">
    <property type="protein sequence ID" value="PZG31053.1"/>
    <property type="molecule type" value="Genomic_DNA"/>
</dbReference>
<dbReference type="GO" id="GO:0006508">
    <property type="term" value="P:proteolysis"/>
    <property type="evidence" value="ECO:0007669"/>
    <property type="project" value="InterPro"/>
</dbReference>
<dbReference type="Proteomes" id="UP000248544">
    <property type="component" value="Unassembled WGS sequence"/>
</dbReference>
<dbReference type="GO" id="GO:0005524">
    <property type="term" value="F:ATP binding"/>
    <property type="evidence" value="ECO:0007669"/>
    <property type="project" value="InterPro"/>
</dbReference>
<comment type="caution">
    <text evidence="2">The sequence shown here is derived from an EMBL/GenBank/DDBJ whole genome shotgun (WGS) entry which is preliminary data.</text>
</comment>
<gene>
    <name evidence="2" type="ORF">C1I98_30460</name>
</gene>
<name>A0A2W2F6L7_9ACTN</name>
<dbReference type="GO" id="GO:0016020">
    <property type="term" value="C:membrane"/>
    <property type="evidence" value="ECO:0007669"/>
    <property type="project" value="InterPro"/>
</dbReference>
<evidence type="ECO:0000313" key="2">
    <source>
        <dbReference type="EMBL" id="PZG31053.1"/>
    </source>
</evidence>
<reference evidence="2 3" key="1">
    <citation type="submission" date="2018-01" db="EMBL/GenBank/DDBJ databases">
        <title>Draft genome sequence of Sphaerisporangium sp. 7K107.</title>
        <authorList>
            <person name="Sahin N."/>
            <person name="Saygin H."/>
            <person name="Ay H."/>
        </authorList>
    </citation>
    <scope>NUCLEOTIDE SEQUENCE [LARGE SCALE GENOMIC DNA]</scope>
    <source>
        <strain evidence="2 3">7K107</strain>
    </source>
</reference>
<keyword evidence="3" id="KW-1185">Reference proteome</keyword>
<dbReference type="Gene3D" id="3.90.70.10">
    <property type="entry name" value="Cysteine proteinases"/>
    <property type="match status" value="1"/>
</dbReference>
<dbReference type="InterPro" id="IPR005074">
    <property type="entry name" value="Peptidase_C39"/>
</dbReference>
<evidence type="ECO:0000313" key="3">
    <source>
        <dbReference type="Proteomes" id="UP000248544"/>
    </source>
</evidence>
<dbReference type="RefSeq" id="WP_111170845.1">
    <property type="nucleotide sequence ID" value="NZ_POUA01000334.1"/>
</dbReference>
<proteinExistence type="predicted"/>
<feature type="domain" description="Peptidase C39" evidence="1">
    <location>
        <begin position="24"/>
        <end position="171"/>
    </location>
</feature>
<accession>A0A2W2F6L7</accession>
<protein>
    <recommendedName>
        <fullName evidence="1">Peptidase C39 domain-containing protein</fullName>
    </recommendedName>
</protein>
<organism evidence="2 3">
    <name type="scientific">Spongiactinospora gelatinilytica</name>
    <dbReference type="NCBI Taxonomy" id="2666298"/>
    <lineage>
        <taxon>Bacteria</taxon>
        <taxon>Bacillati</taxon>
        <taxon>Actinomycetota</taxon>
        <taxon>Actinomycetes</taxon>
        <taxon>Streptosporangiales</taxon>
        <taxon>Streptosporangiaceae</taxon>
        <taxon>Spongiactinospora</taxon>
    </lineage>
</organism>
<dbReference type="AlphaFoldDB" id="A0A2W2F6L7"/>
<evidence type="ECO:0000259" key="1">
    <source>
        <dbReference type="PROSITE" id="PS50990"/>
    </source>
</evidence>